<dbReference type="PANTHER" id="PTHR13932:SF5">
    <property type="entry name" value="RADICAL S-ADENOSYL METHIONINE DOMAIN-CONTAINING PROTEIN 1, MITOCHONDRIAL"/>
    <property type="match status" value="1"/>
</dbReference>
<dbReference type="PANTHER" id="PTHR13932">
    <property type="entry name" value="COPROPORPHYRINIGEN III OXIDASE"/>
    <property type="match status" value="1"/>
</dbReference>
<dbReference type="AlphaFoldDB" id="A0A6J6FE55"/>
<dbReference type="NCBIfam" id="TIGR00539">
    <property type="entry name" value="hemN_rel"/>
    <property type="match status" value="1"/>
</dbReference>
<dbReference type="SFLD" id="SFLDF00288">
    <property type="entry name" value="HemN-like__clustered_with_nucl"/>
    <property type="match status" value="1"/>
</dbReference>
<protein>
    <submittedName>
        <fullName evidence="3">Unannotated protein</fullName>
    </submittedName>
</protein>
<dbReference type="SFLD" id="SFLDS00029">
    <property type="entry name" value="Radical_SAM"/>
    <property type="match status" value="1"/>
</dbReference>
<dbReference type="SMART" id="SM00729">
    <property type="entry name" value="Elp3"/>
    <property type="match status" value="1"/>
</dbReference>
<proteinExistence type="inferred from homology"/>
<dbReference type="PROSITE" id="PS51918">
    <property type="entry name" value="RADICAL_SAM"/>
    <property type="match status" value="1"/>
</dbReference>
<sequence length="383" mass="42535">MALSFYVHIPYCVKRCGYCDFNTYTPSELRSGDLAADISGVSEGYIDRVLKEIDQARSEVKGAIVPTIFFGGGTPTLLEAHDLNRVISKIKSEFEVSKDCEITIEANPDTVTEDLLTKLREGGFNRISFGMQSAVPHVLATLDRTHKPEGVARSVALANSIGFEHISVDLIYGTPGESIADWEISVKSALSMSIDHISAYALIVEAGTKLANQVKRGELVMPADDETAEKYRIADDLFASAGFSWYEISNWAKPGGECRHNINYWNGSNWWGVGPGAHSFLGNERWWNVKHPSAYQERIDSGVSPKLAGETLTLENRKDEKIMLQIRLVDGIDRKTLTSEQDSNAARYLESDHISHSHWSKGRVVLTQSGRLIADRIVRELMV</sequence>
<dbReference type="GO" id="GO:0006779">
    <property type="term" value="P:porphyrin-containing compound biosynthetic process"/>
    <property type="evidence" value="ECO:0007669"/>
    <property type="project" value="InterPro"/>
</dbReference>
<dbReference type="SFLD" id="SFLDG01065">
    <property type="entry name" value="anaerobic_coproporphyrinogen-I"/>
    <property type="match status" value="1"/>
</dbReference>
<evidence type="ECO:0000259" key="2">
    <source>
        <dbReference type="PROSITE" id="PS51918"/>
    </source>
</evidence>
<feature type="domain" description="Radical SAM core" evidence="2">
    <location>
        <begin position="1"/>
        <end position="244"/>
    </location>
</feature>
<dbReference type="GO" id="GO:0004109">
    <property type="term" value="F:coproporphyrinogen oxidase activity"/>
    <property type="evidence" value="ECO:0007669"/>
    <property type="project" value="InterPro"/>
</dbReference>
<gene>
    <name evidence="3" type="ORF">UFOPK1791_00189</name>
</gene>
<dbReference type="InterPro" id="IPR004559">
    <property type="entry name" value="HemW-like"/>
</dbReference>
<dbReference type="InterPro" id="IPR058240">
    <property type="entry name" value="rSAM_sf"/>
</dbReference>
<dbReference type="SFLD" id="SFLDG01082">
    <property type="entry name" value="B12-binding_domain_containing"/>
    <property type="match status" value="1"/>
</dbReference>
<reference evidence="3" key="1">
    <citation type="submission" date="2020-05" db="EMBL/GenBank/DDBJ databases">
        <authorList>
            <person name="Chiriac C."/>
            <person name="Salcher M."/>
            <person name="Ghai R."/>
            <person name="Kavagutti S V."/>
        </authorList>
    </citation>
    <scope>NUCLEOTIDE SEQUENCE</scope>
</reference>
<dbReference type="GO" id="GO:0051539">
    <property type="term" value="F:4 iron, 4 sulfur cluster binding"/>
    <property type="evidence" value="ECO:0007669"/>
    <property type="project" value="InterPro"/>
</dbReference>
<dbReference type="Gene3D" id="3.80.30.20">
    <property type="entry name" value="tm_1862 like domain"/>
    <property type="match status" value="1"/>
</dbReference>
<dbReference type="CDD" id="cd01335">
    <property type="entry name" value="Radical_SAM"/>
    <property type="match status" value="1"/>
</dbReference>
<dbReference type="InterPro" id="IPR023404">
    <property type="entry name" value="rSAM_horseshoe"/>
</dbReference>
<comment type="similarity">
    <text evidence="1">Belongs to the anaerobic coproporphyrinogen-III oxidase family. HemW subfamily.</text>
</comment>
<organism evidence="3">
    <name type="scientific">freshwater metagenome</name>
    <dbReference type="NCBI Taxonomy" id="449393"/>
    <lineage>
        <taxon>unclassified sequences</taxon>
        <taxon>metagenomes</taxon>
        <taxon>ecological metagenomes</taxon>
    </lineage>
</organism>
<name>A0A6J6FE55_9ZZZZ</name>
<dbReference type="GO" id="GO:0005737">
    <property type="term" value="C:cytoplasm"/>
    <property type="evidence" value="ECO:0007669"/>
    <property type="project" value="InterPro"/>
</dbReference>
<dbReference type="SUPFAM" id="SSF102114">
    <property type="entry name" value="Radical SAM enzymes"/>
    <property type="match status" value="1"/>
</dbReference>
<dbReference type="EMBL" id="CAEZUF010000008">
    <property type="protein sequence ID" value="CAB4585423.1"/>
    <property type="molecule type" value="Genomic_DNA"/>
</dbReference>
<evidence type="ECO:0000313" key="3">
    <source>
        <dbReference type="EMBL" id="CAB4585423.1"/>
    </source>
</evidence>
<dbReference type="InterPro" id="IPR007197">
    <property type="entry name" value="rSAM"/>
</dbReference>
<evidence type="ECO:0000256" key="1">
    <source>
        <dbReference type="ARBA" id="ARBA00006100"/>
    </source>
</evidence>
<dbReference type="SFLD" id="SFLDF00562">
    <property type="entry name" value="HemN-like__clustered_with_heat"/>
    <property type="match status" value="1"/>
</dbReference>
<dbReference type="InterPro" id="IPR034505">
    <property type="entry name" value="Coproporphyrinogen-III_oxidase"/>
</dbReference>
<dbReference type="Pfam" id="PF04055">
    <property type="entry name" value="Radical_SAM"/>
    <property type="match status" value="1"/>
</dbReference>
<accession>A0A6J6FE55</accession>
<dbReference type="InterPro" id="IPR006638">
    <property type="entry name" value="Elp3/MiaA/NifB-like_rSAM"/>
</dbReference>